<dbReference type="GO" id="GO:0007140">
    <property type="term" value="P:male meiotic nuclear division"/>
    <property type="evidence" value="ECO:0007669"/>
    <property type="project" value="InterPro"/>
</dbReference>
<reference evidence="5" key="1">
    <citation type="journal article" date="2014" name="PLoS ONE">
        <title>The genome and linkage map of the northern pike (Esox lucius): conserved synteny revealed between the salmonid sister group and the Neoteleostei.</title>
        <authorList>
            <person name="Rondeau E.B."/>
            <person name="Minkley D.R."/>
            <person name="Leong J.S."/>
            <person name="Messmer A.M."/>
            <person name="Jantzen J.R."/>
            <person name="von Schalburg K.R."/>
            <person name="Lemon C."/>
            <person name="Bird N.H."/>
            <person name="Koop B.F."/>
        </authorList>
    </citation>
    <scope>NUCLEOTIDE SEQUENCE</scope>
</reference>
<feature type="region of interest" description="Disordered" evidence="2">
    <location>
        <begin position="893"/>
        <end position="930"/>
    </location>
</feature>
<reference evidence="4" key="2">
    <citation type="submission" date="2020-02" db="EMBL/GenBank/DDBJ databases">
        <title>Esox lucius (northern pike) genome, fEsoLuc1, primary haplotype.</title>
        <authorList>
            <person name="Myers G."/>
            <person name="Karagic N."/>
            <person name="Meyer A."/>
            <person name="Pippel M."/>
            <person name="Reichard M."/>
            <person name="Winkler S."/>
            <person name="Tracey A."/>
            <person name="Sims Y."/>
            <person name="Howe K."/>
            <person name="Rhie A."/>
            <person name="Formenti G."/>
            <person name="Durbin R."/>
            <person name="Fedrigo O."/>
            <person name="Jarvis E.D."/>
        </authorList>
    </citation>
    <scope>NUCLEOTIDE SEQUENCE [LARGE SCALE GENOMIC DNA]</scope>
</reference>
<dbReference type="GO" id="GO:0000776">
    <property type="term" value="C:kinetochore"/>
    <property type="evidence" value="ECO:0007669"/>
    <property type="project" value="TreeGrafter"/>
</dbReference>
<reference evidence="4" key="4">
    <citation type="submission" date="2025-09" db="UniProtKB">
        <authorList>
            <consortium name="Ensembl"/>
        </authorList>
    </citation>
    <scope>IDENTIFICATION</scope>
</reference>
<evidence type="ECO:0000256" key="2">
    <source>
        <dbReference type="SAM" id="MobiDB-lite"/>
    </source>
</evidence>
<accession>A0A3P8Y693</accession>
<dbReference type="PANTHER" id="PTHR23060">
    <property type="entry name" value="TESTIS EXPRESSED GENE 14"/>
    <property type="match status" value="1"/>
</dbReference>
<protein>
    <recommendedName>
        <fullName evidence="3">Protein kinase domain-containing protein</fullName>
    </recommendedName>
</protein>
<sequence>MAALPFPCPVRLGIVKSGGLPAQLHRYSLEKNLHKMEKLLKKGVDVDCVNHLGQSPLFCASLLGLANVTELLLQYGADPNHRCEDRSTPVHAAVFSCNPWLLSGLLDAGGDLRLHDHKGRSPRDWAEAGAQENSARMLEFLKNCEAHVHSLTQTPPPRELHQSPSFTSSKTLLRSPSLLEVLKFGGSDLHLNRKMTKSSACDTVQCFGFGKLCKDKPGQALGLLASLPVIGDGELRQADDEPLLYFTCGSFISMTNYSWKGCRVTVKELQSLSSPLEGSHEAYLDLLLIELDYGSQLFHPHLLQLMAVSMSADLMRVGLVYERVHMGSLHSLLHHRRSEFPLLPAGTVLLVLLQVCEALLYFHGRGLVLRGLSSHSVLLTHPGVAKLSGLGFMVPSEGSSSKPVAHLALPPGLYNWAAPEVIRRRPCTARADLYSLCSLIQEIYTDSVPWGPVDPQWIRKAVESGQALSADARVPQPYYTLVRVGLHPRPQDRTHSLQDLRYTLRQDIQELAQLGRRTTVLDPGTGLGLQSGWSPESVTANRMAHDGGLQTCAEPLGGHPGQIQDQLSPLDKLLDRETDEEGGGERGLTTDSEQPPLYSAIPFRDIVRLDDWRLCPASPSETSSAREEESDSSTVTEEEEEIKERAVRPDHPASTVLSGHISSIVLNLKVSQVLLQQSQCNLSAAERRQRQQECEPEDEVDDGPGRSEAPVAHASSSGSSTLSRAVGPPSQYRLLPHAVYPSSRRLEARLLKGGESRRLSSEELAVWQREYPDLEDTVEGLSEESSASEGTGSECMEASHYSSAQEDSFVTKRPRRQQQAWRGPSPRETERGGQLAGRRMLTDRPCQSLDWTDSLEDSPPPQPQPEPPHKAKWTSEVSELVSRMTRGHLALAVGHPSSSDSEEGEDRPRQRLGPAVGPHRPRQNLQGRWDSDLRPSATAALQPQKAAADATQSSFQLEQIFKSFADCVVWTPRGIANGDPNEILSLCVSVSSKPLCQCLI</sequence>
<organism evidence="4 5">
    <name type="scientific">Esox lucius</name>
    <name type="common">Northern pike</name>
    <dbReference type="NCBI Taxonomy" id="8010"/>
    <lineage>
        <taxon>Eukaryota</taxon>
        <taxon>Metazoa</taxon>
        <taxon>Chordata</taxon>
        <taxon>Craniata</taxon>
        <taxon>Vertebrata</taxon>
        <taxon>Euteleostomi</taxon>
        <taxon>Actinopterygii</taxon>
        <taxon>Neopterygii</taxon>
        <taxon>Teleostei</taxon>
        <taxon>Protacanthopterygii</taxon>
        <taxon>Esociformes</taxon>
        <taxon>Esocidae</taxon>
        <taxon>Esox</taxon>
    </lineage>
</organism>
<feature type="region of interest" description="Disordered" evidence="2">
    <location>
        <begin position="617"/>
        <end position="655"/>
    </location>
</feature>
<dbReference type="Proteomes" id="UP000265140">
    <property type="component" value="Chromosome 7"/>
</dbReference>
<dbReference type="Bgee" id="ENSELUG00000012439">
    <property type="expression patterns" value="Expressed in testis and 4 other cell types or tissues"/>
</dbReference>
<evidence type="ECO:0000256" key="1">
    <source>
        <dbReference type="PROSITE-ProRule" id="PRU00023"/>
    </source>
</evidence>
<evidence type="ECO:0000313" key="4">
    <source>
        <dbReference type="Ensembl" id="ENSELUP00000012153.3"/>
    </source>
</evidence>
<feature type="compositionally biased region" description="Basic and acidic residues" evidence="2">
    <location>
        <begin position="642"/>
        <end position="651"/>
    </location>
</feature>
<dbReference type="PROSITE" id="PS50088">
    <property type="entry name" value="ANK_REPEAT"/>
    <property type="match status" value="1"/>
</dbReference>
<dbReference type="GO" id="GO:0007094">
    <property type="term" value="P:mitotic spindle assembly checkpoint signaling"/>
    <property type="evidence" value="ECO:0007669"/>
    <property type="project" value="InterPro"/>
</dbReference>
<keyword evidence="1" id="KW-0040">ANK repeat</keyword>
<feature type="region of interest" description="Disordered" evidence="2">
    <location>
        <begin position="687"/>
        <end position="729"/>
    </location>
</feature>
<feature type="domain" description="Protein kinase" evidence="3">
    <location>
        <begin position="224"/>
        <end position="505"/>
    </location>
</feature>
<dbReference type="GO" id="GO:0004672">
    <property type="term" value="F:protein kinase activity"/>
    <property type="evidence" value="ECO:0007669"/>
    <property type="project" value="InterPro"/>
</dbReference>
<evidence type="ECO:0000259" key="3">
    <source>
        <dbReference type="PROSITE" id="PS50011"/>
    </source>
</evidence>
<dbReference type="Gene3D" id="1.25.40.20">
    <property type="entry name" value="Ankyrin repeat-containing domain"/>
    <property type="match status" value="1"/>
</dbReference>
<feature type="region of interest" description="Disordered" evidence="2">
    <location>
        <begin position="577"/>
        <end position="599"/>
    </location>
</feature>
<proteinExistence type="predicted"/>
<dbReference type="Ensembl" id="ENSELUT00000020373.3">
    <property type="protein sequence ID" value="ENSELUP00000012153.3"/>
    <property type="gene ID" value="ENSELUG00000012439.3"/>
</dbReference>
<dbReference type="GO" id="GO:0030496">
    <property type="term" value="C:midbody"/>
    <property type="evidence" value="ECO:0007669"/>
    <property type="project" value="TreeGrafter"/>
</dbReference>
<feature type="compositionally biased region" description="Low complexity" evidence="2">
    <location>
        <begin position="783"/>
        <end position="794"/>
    </location>
</feature>
<dbReference type="InterPro" id="IPR039339">
    <property type="entry name" value="Tex14"/>
</dbReference>
<dbReference type="STRING" id="8010.ENSELUP00000012153"/>
<dbReference type="PANTHER" id="PTHR23060:SF3">
    <property type="entry name" value="TESTIS EXPRESSED 14, INTERCELLULAR BRIDGE FORMING FACTOR"/>
    <property type="match status" value="1"/>
</dbReference>
<name>A0A3P8Y693_ESOLU</name>
<dbReference type="Pfam" id="PF07714">
    <property type="entry name" value="PK_Tyr_Ser-Thr"/>
    <property type="match status" value="1"/>
</dbReference>
<dbReference type="SMART" id="SM00248">
    <property type="entry name" value="ANK"/>
    <property type="match status" value="3"/>
</dbReference>
<dbReference type="SUPFAM" id="SSF56112">
    <property type="entry name" value="Protein kinase-like (PK-like)"/>
    <property type="match status" value="1"/>
</dbReference>
<evidence type="ECO:0000313" key="5">
    <source>
        <dbReference type="Proteomes" id="UP000265140"/>
    </source>
</evidence>
<dbReference type="GO" id="GO:0045171">
    <property type="term" value="C:intercellular bridge"/>
    <property type="evidence" value="ECO:0007669"/>
    <property type="project" value="TreeGrafter"/>
</dbReference>
<dbReference type="SUPFAM" id="SSF48403">
    <property type="entry name" value="Ankyrin repeat"/>
    <property type="match status" value="1"/>
</dbReference>
<dbReference type="Gene3D" id="1.10.510.10">
    <property type="entry name" value="Transferase(Phosphotransferase) domain 1"/>
    <property type="match status" value="1"/>
</dbReference>
<feature type="compositionally biased region" description="Acidic residues" evidence="2">
    <location>
        <begin position="628"/>
        <end position="641"/>
    </location>
</feature>
<dbReference type="InterPro" id="IPR001245">
    <property type="entry name" value="Ser-Thr/Tyr_kinase_cat_dom"/>
</dbReference>
<feature type="region of interest" description="Disordered" evidence="2">
    <location>
        <begin position="775"/>
        <end position="877"/>
    </location>
</feature>
<dbReference type="InterPro" id="IPR002110">
    <property type="entry name" value="Ankyrin_rpt"/>
</dbReference>
<dbReference type="PROSITE" id="PS50297">
    <property type="entry name" value="ANK_REP_REGION"/>
    <property type="match status" value="1"/>
</dbReference>
<keyword evidence="5" id="KW-1185">Reference proteome</keyword>
<dbReference type="InterPro" id="IPR000719">
    <property type="entry name" value="Prot_kinase_dom"/>
</dbReference>
<feature type="repeat" description="ANK" evidence="1">
    <location>
        <begin position="52"/>
        <end position="84"/>
    </location>
</feature>
<dbReference type="GO" id="GO:0008608">
    <property type="term" value="P:attachment of spindle microtubules to kinetochore"/>
    <property type="evidence" value="ECO:0007669"/>
    <property type="project" value="InterPro"/>
</dbReference>
<dbReference type="InterPro" id="IPR011009">
    <property type="entry name" value="Kinase-like_dom_sf"/>
</dbReference>
<feature type="compositionally biased region" description="Low complexity" evidence="2">
    <location>
        <begin position="709"/>
        <end position="725"/>
    </location>
</feature>
<dbReference type="InterPro" id="IPR036770">
    <property type="entry name" value="Ankyrin_rpt-contain_sf"/>
</dbReference>
<dbReference type="PROSITE" id="PS50011">
    <property type="entry name" value="PROTEIN_KINASE_DOM"/>
    <property type="match status" value="1"/>
</dbReference>
<dbReference type="GeneTree" id="ENSGT00390000015123"/>
<dbReference type="GO" id="GO:0005524">
    <property type="term" value="F:ATP binding"/>
    <property type="evidence" value="ECO:0007669"/>
    <property type="project" value="InterPro"/>
</dbReference>
<dbReference type="InParanoid" id="A0A3P8Y693"/>
<dbReference type="OMA" id="SWKGCRV"/>
<reference evidence="4" key="3">
    <citation type="submission" date="2025-08" db="UniProtKB">
        <authorList>
            <consortium name="Ensembl"/>
        </authorList>
    </citation>
    <scope>IDENTIFICATION</scope>
</reference>
<dbReference type="GO" id="GO:0051306">
    <property type="term" value="P:mitotic sister chromatid separation"/>
    <property type="evidence" value="ECO:0007669"/>
    <property type="project" value="InterPro"/>
</dbReference>
<dbReference type="Pfam" id="PF12796">
    <property type="entry name" value="Ank_2"/>
    <property type="match status" value="1"/>
</dbReference>
<dbReference type="GO" id="GO:0043063">
    <property type="term" value="P:intercellular bridge organization"/>
    <property type="evidence" value="ECO:0007669"/>
    <property type="project" value="InterPro"/>
</dbReference>
<dbReference type="AlphaFoldDB" id="A0A3P8Y693"/>